<dbReference type="GO" id="GO:0009236">
    <property type="term" value="P:cobalamin biosynthetic process"/>
    <property type="evidence" value="ECO:0007669"/>
    <property type="project" value="UniProtKB-UniPathway"/>
</dbReference>
<reference evidence="5" key="1">
    <citation type="journal article" date="2011" name="J. Bacteriol.">
        <title>Genome sequences of eight morphologically diverse alphaproteobacteria.</title>
        <authorList>
            <consortium name="US DOE Joint Genome Institute"/>
            <person name="Brown P.J."/>
            <person name="Kysela D.T."/>
            <person name="Buechlein A."/>
            <person name="Hemmerich C."/>
            <person name="Brun Y.V."/>
        </authorList>
    </citation>
    <scope>NUCLEOTIDE SEQUENCE [LARGE SCALE GENOMIC DNA]</scope>
    <source>
        <strain evidence="5">ATCC 51888 / DSM 1869 / NCIB 11706 / TK 0415</strain>
    </source>
</reference>
<dbReference type="OrthoDB" id="5183775at2"/>
<dbReference type="RefSeq" id="WP_013216649.1">
    <property type="nucleotide sequence ID" value="NC_014313.1"/>
</dbReference>
<dbReference type="HOGENOM" id="CLU_068627_1_0_5"/>
<dbReference type="EC" id="1.3.1.54" evidence="4"/>
<evidence type="ECO:0000313" key="5">
    <source>
        <dbReference type="Proteomes" id="UP000002033"/>
    </source>
</evidence>
<evidence type="ECO:0000313" key="4">
    <source>
        <dbReference type="EMBL" id="ADJ24490.1"/>
    </source>
</evidence>
<dbReference type="AlphaFoldDB" id="D8JTU2"/>
<dbReference type="InterPro" id="IPR003723">
    <property type="entry name" value="Precorrin-6x_reduct"/>
</dbReference>
<dbReference type="NCBIfam" id="TIGR00715">
    <property type="entry name" value="precor6x_red"/>
    <property type="match status" value="1"/>
</dbReference>
<proteinExistence type="predicted"/>
<accession>D8JTU2</accession>
<dbReference type="Proteomes" id="UP000002033">
    <property type="component" value="Chromosome"/>
</dbReference>
<evidence type="ECO:0000256" key="3">
    <source>
        <dbReference type="ARBA" id="ARBA00023002"/>
    </source>
</evidence>
<dbReference type="STRING" id="582899.Hden_2694"/>
<dbReference type="PANTHER" id="PTHR36925:SF1">
    <property type="entry name" value="COBALT-PRECORRIN-6A REDUCTASE"/>
    <property type="match status" value="1"/>
</dbReference>
<protein>
    <submittedName>
        <fullName evidence="4">Precorrin-6x reductase</fullName>
        <ecNumber evidence="4">1.3.1.54</ecNumber>
    </submittedName>
</protein>
<comment type="pathway">
    <text evidence="1">Cofactor biosynthesis; adenosylcobalamin biosynthesis.</text>
</comment>
<organism evidence="4 5">
    <name type="scientific">Hyphomicrobium denitrificans (strain ATCC 51888 / DSM 1869 / NCIMB 11706 / TK 0415)</name>
    <dbReference type="NCBI Taxonomy" id="582899"/>
    <lineage>
        <taxon>Bacteria</taxon>
        <taxon>Pseudomonadati</taxon>
        <taxon>Pseudomonadota</taxon>
        <taxon>Alphaproteobacteria</taxon>
        <taxon>Hyphomicrobiales</taxon>
        <taxon>Hyphomicrobiaceae</taxon>
        <taxon>Hyphomicrobium</taxon>
    </lineage>
</organism>
<sequence>MDATTQQPLKLLLLGGTSEATRLAKDIAQMPGVAAVLSLAGRTSKAAPSPVPVRVGGFGGVEGLAHYLVQNGVDIVVDATHPFAAQISNNAIAACAKANVPLLAIERPPWQRTARDIWIEHAIAEDAIAALPDAPSTVFSALGRSAIPLLCAKPQHRYVIRVVDPSAPPAELPEAVVISARGPFRTEDDIALFREYRIARVLAKNAGGDAAYSKIEAARALQLPVHIVKRPDIAKRHTVTTSDEALSWTAHHHASRTKRGV</sequence>
<dbReference type="GO" id="GO:0016994">
    <property type="term" value="F:precorrin-6A reductase activity"/>
    <property type="evidence" value="ECO:0007669"/>
    <property type="project" value="UniProtKB-EC"/>
</dbReference>
<gene>
    <name evidence="4" type="ordered locus">Hden_2694</name>
</gene>
<keyword evidence="2" id="KW-0169">Cobalamin biosynthesis</keyword>
<keyword evidence="5" id="KW-1185">Reference proteome</keyword>
<dbReference type="UniPathway" id="UPA00148"/>
<dbReference type="PROSITE" id="PS51014">
    <property type="entry name" value="COBK_CBIJ"/>
    <property type="match status" value="1"/>
</dbReference>
<evidence type="ECO:0000256" key="1">
    <source>
        <dbReference type="ARBA" id="ARBA00004953"/>
    </source>
</evidence>
<keyword evidence="3 4" id="KW-0560">Oxidoreductase</keyword>
<name>D8JTU2_HYPDA</name>
<dbReference type="NCBIfam" id="NF005968">
    <property type="entry name" value="PRK08057.1-2"/>
    <property type="match status" value="1"/>
</dbReference>
<dbReference type="EMBL" id="CP002083">
    <property type="protein sequence ID" value="ADJ24490.1"/>
    <property type="molecule type" value="Genomic_DNA"/>
</dbReference>
<evidence type="ECO:0000256" key="2">
    <source>
        <dbReference type="ARBA" id="ARBA00022573"/>
    </source>
</evidence>
<dbReference type="Pfam" id="PF02571">
    <property type="entry name" value="CbiJ"/>
    <property type="match status" value="1"/>
</dbReference>
<dbReference type="PANTHER" id="PTHR36925">
    <property type="entry name" value="COBALT-PRECORRIN-6A REDUCTASE"/>
    <property type="match status" value="1"/>
</dbReference>
<dbReference type="KEGG" id="hdn:Hden_2694"/>
<dbReference type="eggNOG" id="COG2099">
    <property type="taxonomic scope" value="Bacteria"/>
</dbReference>